<dbReference type="Pfam" id="PF17811">
    <property type="entry name" value="JHD"/>
    <property type="match status" value="1"/>
</dbReference>
<dbReference type="InterPro" id="IPR041070">
    <property type="entry name" value="JHD"/>
</dbReference>
<evidence type="ECO:0000256" key="9">
    <source>
        <dbReference type="ARBA" id="ARBA00023004"/>
    </source>
</evidence>
<feature type="domain" description="PHD-type" evidence="15">
    <location>
        <begin position="5"/>
        <end position="56"/>
    </location>
</feature>
<keyword evidence="12" id="KW-0539">Nucleus</keyword>
<evidence type="ECO:0000256" key="11">
    <source>
        <dbReference type="ARBA" id="ARBA00023163"/>
    </source>
</evidence>
<dbReference type="Gene3D" id="2.60.120.650">
    <property type="entry name" value="Cupin"/>
    <property type="match status" value="1"/>
</dbReference>
<dbReference type="Gene3D" id="1.20.58.1360">
    <property type="match status" value="1"/>
</dbReference>
<evidence type="ECO:0000256" key="4">
    <source>
        <dbReference type="ARBA" id="ARBA00022771"/>
    </source>
</evidence>
<keyword evidence="3" id="KW-0479">Metal-binding</keyword>
<keyword evidence="5" id="KW-0862">Zinc</keyword>
<reference evidence="17" key="2">
    <citation type="submission" date="2025-08" db="UniProtKB">
        <authorList>
            <consortium name="Ensembl"/>
        </authorList>
    </citation>
    <scope>IDENTIFICATION</scope>
</reference>
<dbReference type="Pfam" id="PF00628">
    <property type="entry name" value="PHD"/>
    <property type="match status" value="1"/>
</dbReference>
<keyword evidence="9" id="KW-0408">Iron</keyword>
<evidence type="ECO:0000259" key="15">
    <source>
        <dbReference type="PROSITE" id="PS50016"/>
    </source>
</evidence>
<dbReference type="InterPro" id="IPR050690">
    <property type="entry name" value="JHDM1_Histone_Demethylase"/>
</dbReference>
<dbReference type="Ensembl" id="ENSLCAT00010006814.1">
    <property type="protein sequence ID" value="ENSLCAP00010006651.1"/>
    <property type="gene ID" value="ENSLCAG00010003250.1"/>
</dbReference>
<keyword evidence="8" id="KW-0560">Oxidoreductase</keyword>
<evidence type="ECO:0000256" key="5">
    <source>
        <dbReference type="ARBA" id="ARBA00022833"/>
    </source>
</evidence>
<dbReference type="PROSITE" id="PS50016">
    <property type="entry name" value="ZF_PHD_2"/>
    <property type="match status" value="1"/>
</dbReference>
<dbReference type="GO" id="GO:0007420">
    <property type="term" value="P:brain development"/>
    <property type="evidence" value="ECO:0007669"/>
    <property type="project" value="UniProtKB-ARBA"/>
</dbReference>
<reference evidence="18" key="1">
    <citation type="submission" date="2015-09" db="EMBL/GenBank/DDBJ databases">
        <authorList>
            <person name="Sai Rama Sridatta P."/>
        </authorList>
    </citation>
    <scope>NUCLEOTIDE SEQUENCE [LARGE SCALE GENOMIC DNA]</scope>
</reference>
<dbReference type="InterPro" id="IPR019786">
    <property type="entry name" value="Zinc_finger_PHD-type_CS"/>
</dbReference>
<evidence type="ECO:0000313" key="17">
    <source>
        <dbReference type="Ensembl" id="ENSLCAP00010006651.1"/>
    </source>
</evidence>
<dbReference type="InterPro" id="IPR011011">
    <property type="entry name" value="Znf_FYVE_PHD"/>
</dbReference>
<dbReference type="GO" id="GO:0051213">
    <property type="term" value="F:dioxygenase activity"/>
    <property type="evidence" value="ECO:0007669"/>
    <property type="project" value="UniProtKB-KW"/>
</dbReference>
<keyword evidence="11" id="KW-0804">Transcription</keyword>
<evidence type="ECO:0000259" key="16">
    <source>
        <dbReference type="PROSITE" id="PS51184"/>
    </source>
</evidence>
<dbReference type="GO" id="GO:0008270">
    <property type="term" value="F:zinc ion binding"/>
    <property type="evidence" value="ECO:0007669"/>
    <property type="project" value="UniProtKB-KW"/>
</dbReference>
<dbReference type="InterPro" id="IPR019787">
    <property type="entry name" value="Znf_PHD-finger"/>
</dbReference>
<feature type="compositionally biased region" description="Polar residues" evidence="14">
    <location>
        <begin position="664"/>
        <end position="674"/>
    </location>
</feature>
<keyword evidence="18" id="KW-1185">Reference proteome</keyword>
<feature type="compositionally biased region" description="Polar residues" evidence="14">
    <location>
        <begin position="644"/>
        <end position="655"/>
    </location>
</feature>
<proteinExistence type="inferred from homology"/>
<dbReference type="FunFam" id="3.30.40.10:FF:000193">
    <property type="entry name" value="lysine-specific demethylase PHF2 isoform X1"/>
    <property type="match status" value="1"/>
</dbReference>
<keyword evidence="7" id="KW-0223">Dioxygenase</keyword>
<dbReference type="SMART" id="SM00558">
    <property type="entry name" value="JmjC"/>
    <property type="match status" value="1"/>
</dbReference>
<evidence type="ECO:0000256" key="1">
    <source>
        <dbReference type="ARBA" id="ARBA00004123"/>
    </source>
</evidence>
<keyword evidence="4 13" id="KW-0863">Zinc-finger</keyword>
<feature type="domain" description="JmjC" evidence="16">
    <location>
        <begin position="198"/>
        <end position="354"/>
    </location>
</feature>
<dbReference type="AlphaFoldDB" id="A0A4W6C4Z2"/>
<dbReference type="PROSITE" id="PS51184">
    <property type="entry name" value="JMJC"/>
    <property type="match status" value="1"/>
</dbReference>
<dbReference type="SMART" id="SM00249">
    <property type="entry name" value="PHD"/>
    <property type="match status" value="1"/>
</dbReference>
<evidence type="ECO:0000256" key="2">
    <source>
        <dbReference type="ARBA" id="ARBA00006942"/>
    </source>
</evidence>
<organism evidence="17 18">
    <name type="scientific">Lates calcarifer</name>
    <name type="common">Barramundi</name>
    <name type="synonym">Holocentrus calcarifer</name>
    <dbReference type="NCBI Taxonomy" id="8187"/>
    <lineage>
        <taxon>Eukaryota</taxon>
        <taxon>Metazoa</taxon>
        <taxon>Chordata</taxon>
        <taxon>Craniata</taxon>
        <taxon>Vertebrata</taxon>
        <taxon>Euteleostomi</taxon>
        <taxon>Actinopterygii</taxon>
        <taxon>Neopterygii</taxon>
        <taxon>Teleostei</taxon>
        <taxon>Neoteleostei</taxon>
        <taxon>Acanthomorphata</taxon>
        <taxon>Carangaria</taxon>
        <taxon>Carangaria incertae sedis</taxon>
        <taxon>Centropomidae</taxon>
        <taxon>Lates</taxon>
    </lineage>
</organism>
<dbReference type="InterPro" id="IPR001965">
    <property type="entry name" value="Znf_PHD"/>
</dbReference>
<dbReference type="SUPFAM" id="SSF57903">
    <property type="entry name" value="FYVE/PHD zinc finger"/>
    <property type="match status" value="1"/>
</dbReference>
<evidence type="ECO:0000313" key="18">
    <source>
        <dbReference type="Proteomes" id="UP000314980"/>
    </source>
</evidence>
<keyword evidence="6" id="KW-0156">Chromatin regulator</keyword>
<feature type="region of interest" description="Disordered" evidence="14">
    <location>
        <begin position="635"/>
        <end position="717"/>
    </location>
</feature>
<evidence type="ECO:0000256" key="3">
    <source>
        <dbReference type="ARBA" id="ARBA00022723"/>
    </source>
</evidence>
<name>A0A4W6C4Z2_LATCA</name>
<evidence type="ECO:0000256" key="14">
    <source>
        <dbReference type="SAM" id="MobiDB-lite"/>
    </source>
</evidence>
<dbReference type="PROSITE" id="PS01359">
    <property type="entry name" value="ZF_PHD_1"/>
    <property type="match status" value="1"/>
</dbReference>
<dbReference type="GO" id="GO:0005634">
    <property type="term" value="C:nucleus"/>
    <property type="evidence" value="ECO:0007669"/>
    <property type="project" value="UniProtKB-SubCell"/>
</dbReference>
<evidence type="ECO:0000256" key="8">
    <source>
        <dbReference type="ARBA" id="ARBA00023002"/>
    </source>
</evidence>
<gene>
    <name evidence="17" type="primary">KDM7A</name>
</gene>
<accession>A0A4W6C4Z2</accession>
<sequence length="735" mass="83714">MAAAPLYCVCRQPYDVSRFMIECDICKDWFHGSCVQVEEHHAVDIDVYHCPNCDVVHGPSLMKRRNNWHRHDYTEPDDGSKPVQAGTSVFIKELQNRTFASGEEILMRMNGEQVTPRYLERHSFNYPIVVTEMEGLGLKLPAPTFSVKDVEQYVGGDKVIDVIDVARQADSKMKLSEFIKYFTKSHRPKVLNLISLEFSDTKMSELVEVPDVAQKMSWVENYWPDDSFFPKPFVQKYCLMGVRDSYTDFHIDFGGTSVWYHVLWGEKIFYLIKPTPANLALYEAWSSSPNQSEVFFGDKVDKCYKCVVPQGTTLLIPTGWIHAVLTSQDCMAFGGNFLHNLNIGMQLRCYEMERRLKTPDLFKFPYFEAICWYVAKNLLEMLKELREDNCPPPTYLVEGVKALISALKTWLKREVTEPTSEVPDNIRPNHLIKELTKEIRYVEVTFGSNGCPATRSTLERLCQARRARRAARRLREQQRQAPKLPSNLDILEQHTREVLKRLEVGPLEEDQAFCAKVHGKLNKVSTASAAAAAESLEDNHLRLMLVNGRIIRWEFTTLLSTLQCCCVVHLIYQGSVVICSCSWKKKSGHKYRNNHIVFSICRDRPTSPSTEEAIQGMLSMAGLLCPSKDAAQHQCRLQGDKSPMDSQGNSSSEAWDNQGLPSPLSRSHATSPETEYQYCDPSMSPPLHPSKRHAPNPPPISNQATKGKRPKKGMATAKQRLGKILKLNRHSRVFV</sequence>
<dbReference type="GeneTree" id="ENSGT00940000158039"/>
<dbReference type="InterPro" id="IPR003347">
    <property type="entry name" value="JmjC_dom"/>
</dbReference>
<dbReference type="SUPFAM" id="SSF51197">
    <property type="entry name" value="Clavaminate synthase-like"/>
    <property type="match status" value="1"/>
</dbReference>
<evidence type="ECO:0000256" key="6">
    <source>
        <dbReference type="ARBA" id="ARBA00022853"/>
    </source>
</evidence>
<dbReference type="Proteomes" id="UP000314980">
    <property type="component" value="Unassembled WGS sequence"/>
</dbReference>
<dbReference type="PANTHER" id="PTHR23123">
    <property type="entry name" value="PHD/F-BOX CONTAINING PROTEIN"/>
    <property type="match status" value="1"/>
</dbReference>
<dbReference type="GO" id="GO:0006325">
    <property type="term" value="P:chromatin organization"/>
    <property type="evidence" value="ECO:0007669"/>
    <property type="project" value="UniProtKB-KW"/>
</dbReference>
<comment type="similarity">
    <text evidence="2">Belongs to the JHDM1 histone demethylase family. JHDM1D subfamily.</text>
</comment>
<evidence type="ECO:0000256" key="10">
    <source>
        <dbReference type="ARBA" id="ARBA00023015"/>
    </source>
</evidence>
<evidence type="ECO:0000256" key="13">
    <source>
        <dbReference type="PROSITE-ProRule" id="PRU00146"/>
    </source>
</evidence>
<keyword evidence="10" id="KW-0805">Transcription regulation</keyword>
<evidence type="ECO:0000256" key="12">
    <source>
        <dbReference type="ARBA" id="ARBA00023242"/>
    </source>
</evidence>
<protein>
    <submittedName>
        <fullName evidence="17">Lysine demethylase 7A</fullName>
    </submittedName>
</protein>
<reference evidence="17" key="3">
    <citation type="submission" date="2025-09" db="UniProtKB">
        <authorList>
            <consortium name="Ensembl"/>
        </authorList>
    </citation>
    <scope>IDENTIFICATION</scope>
</reference>
<evidence type="ECO:0000256" key="7">
    <source>
        <dbReference type="ARBA" id="ARBA00022964"/>
    </source>
</evidence>
<comment type="subcellular location">
    <subcellularLocation>
        <location evidence="1">Nucleus</location>
    </subcellularLocation>
</comment>
<dbReference type="Pfam" id="PF02373">
    <property type="entry name" value="JmjC"/>
    <property type="match status" value="1"/>
</dbReference>